<feature type="region of interest" description="Disordered" evidence="1">
    <location>
        <begin position="298"/>
        <end position="331"/>
    </location>
</feature>
<feature type="compositionally biased region" description="Polar residues" evidence="1">
    <location>
        <begin position="620"/>
        <end position="637"/>
    </location>
</feature>
<reference evidence="3" key="1">
    <citation type="submission" date="2022-10" db="EMBL/GenBank/DDBJ databases">
        <title>Tapping the CABI collections for fungal endophytes: first genome assemblies for Collariella, Neodidymelliopsis, Ascochyta clinopodiicola, Didymella pomorum, Didymosphaeria variabile, Neocosmospora piperis and Neocucurbitaria cava.</title>
        <authorList>
            <person name="Hill R."/>
        </authorList>
    </citation>
    <scope>NUCLEOTIDE SEQUENCE</scope>
    <source>
        <strain evidence="3">IMI 355082</strain>
    </source>
</reference>
<feature type="region of interest" description="Disordered" evidence="1">
    <location>
        <begin position="344"/>
        <end position="683"/>
    </location>
</feature>
<dbReference type="PANTHER" id="PTHR36424:SF1">
    <property type="entry name" value="LOW AFFINITY K(+) TRANSPORTER 1-RELATED"/>
    <property type="match status" value="1"/>
</dbReference>
<gene>
    <name evidence="3" type="primary">KCH1</name>
    <name evidence="3" type="ORF">N0V93_002642</name>
</gene>
<evidence type="ECO:0000256" key="1">
    <source>
        <dbReference type="SAM" id="MobiDB-lite"/>
    </source>
</evidence>
<comment type="caution">
    <text evidence="3">The sequence shown here is derived from an EMBL/GenBank/DDBJ whole genome shotgun (WGS) entry which is preliminary data.</text>
</comment>
<feature type="transmembrane region" description="Helical" evidence="2">
    <location>
        <begin position="83"/>
        <end position="101"/>
    </location>
</feature>
<feature type="compositionally biased region" description="Polar residues" evidence="1">
    <location>
        <begin position="513"/>
        <end position="523"/>
    </location>
</feature>
<dbReference type="GO" id="GO:0005886">
    <property type="term" value="C:plasma membrane"/>
    <property type="evidence" value="ECO:0007669"/>
    <property type="project" value="InterPro"/>
</dbReference>
<keyword evidence="2" id="KW-0812">Transmembrane</keyword>
<evidence type="ECO:0000313" key="3">
    <source>
        <dbReference type="EMBL" id="KAJ4393432.1"/>
    </source>
</evidence>
<feature type="compositionally biased region" description="Low complexity" evidence="1">
    <location>
        <begin position="647"/>
        <end position="661"/>
    </location>
</feature>
<feature type="compositionally biased region" description="Polar residues" evidence="1">
    <location>
        <begin position="488"/>
        <end position="505"/>
    </location>
</feature>
<feature type="compositionally biased region" description="Polar residues" evidence="1">
    <location>
        <begin position="422"/>
        <end position="446"/>
    </location>
</feature>
<dbReference type="AlphaFoldDB" id="A0A9W9CZ62"/>
<dbReference type="Pfam" id="PF16944">
    <property type="entry name" value="KCH"/>
    <property type="match status" value="1"/>
</dbReference>
<accession>A0A9W9CZ62</accession>
<dbReference type="PANTHER" id="PTHR36424">
    <property type="entry name" value="PHEROMONE-REGULATED MEMBRANE PROTEIN 6"/>
    <property type="match status" value="1"/>
</dbReference>
<name>A0A9W9CZ62_9PEZI</name>
<evidence type="ECO:0000313" key="4">
    <source>
        <dbReference type="Proteomes" id="UP001140453"/>
    </source>
</evidence>
<dbReference type="GO" id="GO:0015079">
    <property type="term" value="F:potassium ion transmembrane transporter activity"/>
    <property type="evidence" value="ECO:0007669"/>
    <property type="project" value="InterPro"/>
</dbReference>
<dbReference type="EMBL" id="JAPEVB010000002">
    <property type="protein sequence ID" value="KAJ4393432.1"/>
    <property type="molecule type" value="Genomic_DNA"/>
</dbReference>
<organism evidence="3 4">
    <name type="scientific">Gnomoniopsis smithogilvyi</name>
    <dbReference type="NCBI Taxonomy" id="1191159"/>
    <lineage>
        <taxon>Eukaryota</taxon>
        <taxon>Fungi</taxon>
        <taxon>Dikarya</taxon>
        <taxon>Ascomycota</taxon>
        <taxon>Pezizomycotina</taxon>
        <taxon>Sordariomycetes</taxon>
        <taxon>Sordariomycetidae</taxon>
        <taxon>Diaporthales</taxon>
        <taxon>Gnomoniaceae</taxon>
        <taxon>Gnomoniopsis</taxon>
    </lineage>
</organism>
<feature type="compositionally biased region" description="Polar residues" evidence="1">
    <location>
        <begin position="544"/>
        <end position="557"/>
    </location>
</feature>
<dbReference type="OrthoDB" id="2128042at2759"/>
<protein>
    <submittedName>
        <fullName evidence="3">Potassium transporter</fullName>
    </submittedName>
</protein>
<evidence type="ECO:0000256" key="2">
    <source>
        <dbReference type="SAM" id="Phobius"/>
    </source>
</evidence>
<keyword evidence="2" id="KW-0472">Membrane</keyword>
<dbReference type="Proteomes" id="UP001140453">
    <property type="component" value="Unassembled WGS sequence"/>
</dbReference>
<feature type="transmembrane region" description="Helical" evidence="2">
    <location>
        <begin position="32"/>
        <end position="54"/>
    </location>
</feature>
<feature type="transmembrane region" description="Helical" evidence="2">
    <location>
        <begin position="228"/>
        <end position="256"/>
    </location>
</feature>
<keyword evidence="4" id="KW-1185">Reference proteome</keyword>
<dbReference type="InterPro" id="IPR031606">
    <property type="entry name" value="Kch1/2"/>
</dbReference>
<keyword evidence="2" id="KW-1133">Transmembrane helix</keyword>
<sequence>MGFLSHRRANVKVPPEAKWDYIQLNDFKAGNVFTYIAYGYLYVSLTISIAVYAVDTFTAVQLLAFNTWSSEIQPAIPFDVTKWIFSICIILSFVNLGYEHLRANVIIRRGSVAESFLDNLAVRLQSIRICGSGKGWRRFLVFAELTKSKKGAEYIALFTYFSLQAWIRIIFCSGPRQVVNAVTLYSVYNAKLQVDGDTFVASLESFFDKIKILAEQDYRQALILSGMLFTLVIWVFSALSFILAVLFFVFFLWGWIPKEDGGLSGYCERKISKRLMKIVSKKVDAALADQERQRKKAELKAAKKTGALPPEERKATLPTFMSDGDDKLPGMPTLNRVDTEATLPVYSSRPGTPKSGFELNQMRPMPNRTETTSTASSRAPLLSSGADMGQASPSLPSPAYGPTRNGTMTSMRSPMGAPPLTRVQTNASNYSGSTLHRTQTNNSSFSVPYAQSPEDDFPPMPQAMQSPTSTMGPYGMPPRSTPAPSMHRTPTNNTYFSGAQSQSPESEYPMPQLTRSPTGSSVASYGMPPRSTPAPRGPYDDYNRTASPAPSQMSSRPAYSDYNRPMGPQYNQGQGGYPGRPAPGGYPNRSQTGPVPQRGPPPGQPQRNMTAPMQRYGSPAPQQVYQNSGPQMYQSPPQEYMNRPGTAQSQRSMQSQAQSHARFGSGSGFSDLESQRGTPGPRY</sequence>
<proteinExistence type="predicted"/>
<feature type="compositionally biased region" description="Low complexity" evidence="1">
    <location>
        <begin position="368"/>
        <end position="379"/>
    </location>
</feature>